<comment type="caution">
    <text evidence="1">The sequence shown here is derived from an EMBL/GenBank/DDBJ whole genome shotgun (WGS) entry which is preliminary data.</text>
</comment>
<proteinExistence type="predicted"/>
<evidence type="ECO:0000313" key="1">
    <source>
        <dbReference type="EMBL" id="KKL44842.1"/>
    </source>
</evidence>
<gene>
    <name evidence="1" type="ORF">LCGC14_2361640</name>
</gene>
<protein>
    <submittedName>
        <fullName evidence="1">Uncharacterized protein</fullName>
    </submittedName>
</protein>
<name>A0A0F9F1B3_9ZZZZ</name>
<organism evidence="1">
    <name type="scientific">marine sediment metagenome</name>
    <dbReference type="NCBI Taxonomy" id="412755"/>
    <lineage>
        <taxon>unclassified sequences</taxon>
        <taxon>metagenomes</taxon>
        <taxon>ecological metagenomes</taxon>
    </lineage>
</organism>
<sequence length="169" mass="18835">MSKYTWTDGESLIPIDEYVSSQTLSANNSLVLVDASIGGITVTLPAASTHKGQIYTIKKIDSSSNTVTIDANSNETIDGEFAIVLRLQFAYLTIICDGDEWFIIGGEYVKMEDLLEDIKTLLTNSQDRQDTALVIQKNLEKYRKDSSTLEIDDEETEQELRDTVVDVVD</sequence>
<dbReference type="EMBL" id="LAZR01034609">
    <property type="protein sequence ID" value="KKL44842.1"/>
    <property type="molecule type" value="Genomic_DNA"/>
</dbReference>
<dbReference type="AlphaFoldDB" id="A0A0F9F1B3"/>
<reference evidence="1" key="1">
    <citation type="journal article" date="2015" name="Nature">
        <title>Complex archaea that bridge the gap between prokaryotes and eukaryotes.</title>
        <authorList>
            <person name="Spang A."/>
            <person name="Saw J.H."/>
            <person name="Jorgensen S.L."/>
            <person name="Zaremba-Niedzwiedzka K."/>
            <person name="Martijn J."/>
            <person name="Lind A.E."/>
            <person name="van Eijk R."/>
            <person name="Schleper C."/>
            <person name="Guy L."/>
            <person name="Ettema T.J."/>
        </authorList>
    </citation>
    <scope>NUCLEOTIDE SEQUENCE</scope>
</reference>
<accession>A0A0F9F1B3</accession>